<proteinExistence type="predicted"/>
<gene>
    <name evidence="1" type="ORF">caldi_01990</name>
</gene>
<sequence>MIEGKSDLVGACRTRGMRVAETPVNLLESVVEADGVLDGMEVRVEVHCVAGLPGDSTGTVTLKGNLGQVLAVLERLWPALQRRRA</sequence>
<evidence type="ECO:0000313" key="2">
    <source>
        <dbReference type="Proteomes" id="UP001163687"/>
    </source>
</evidence>
<reference evidence="1" key="1">
    <citation type="submission" date="2022-03" db="EMBL/GenBank/DDBJ databases">
        <title>Complete genome sequence of Caldinitratiruptor microaerophilus.</title>
        <authorList>
            <person name="Mukaiyama R."/>
            <person name="Nishiyama T."/>
            <person name="Ueda K."/>
        </authorList>
    </citation>
    <scope>NUCLEOTIDE SEQUENCE</scope>
    <source>
        <strain evidence="1">JCM 16183</strain>
    </source>
</reference>
<protein>
    <submittedName>
        <fullName evidence="1">Uncharacterized protein</fullName>
    </submittedName>
</protein>
<name>A0AA35CIK2_9FIRM</name>
<organism evidence="1 2">
    <name type="scientific">Caldinitratiruptor microaerophilus</name>
    <dbReference type="NCBI Taxonomy" id="671077"/>
    <lineage>
        <taxon>Bacteria</taxon>
        <taxon>Bacillati</taxon>
        <taxon>Bacillota</taxon>
        <taxon>Clostridia</taxon>
        <taxon>Eubacteriales</taxon>
        <taxon>Symbiobacteriaceae</taxon>
        <taxon>Caldinitratiruptor</taxon>
    </lineage>
</organism>
<dbReference type="RefSeq" id="WP_264843225.1">
    <property type="nucleotide sequence ID" value="NZ_AP025628.1"/>
</dbReference>
<accession>A0AA35CIK2</accession>
<evidence type="ECO:0000313" key="1">
    <source>
        <dbReference type="EMBL" id="BDG59109.1"/>
    </source>
</evidence>
<dbReference type="KEGG" id="cmic:caldi_01990"/>
<dbReference type="Proteomes" id="UP001163687">
    <property type="component" value="Chromosome"/>
</dbReference>
<dbReference type="AlphaFoldDB" id="A0AA35CIK2"/>
<keyword evidence="2" id="KW-1185">Reference proteome</keyword>
<dbReference type="EMBL" id="AP025628">
    <property type="protein sequence ID" value="BDG59109.1"/>
    <property type="molecule type" value="Genomic_DNA"/>
</dbReference>